<protein>
    <submittedName>
        <fullName evidence="1">Uncharacterized protein</fullName>
    </submittedName>
</protein>
<reference evidence="1 2" key="1">
    <citation type="submission" date="2019-05" db="EMBL/GenBank/DDBJ databases">
        <title>Another draft genome of Portunus trituberculatus and its Hox gene families provides insights of decapod evolution.</title>
        <authorList>
            <person name="Jeong J.-H."/>
            <person name="Song I."/>
            <person name="Kim S."/>
            <person name="Choi T."/>
            <person name="Kim D."/>
            <person name="Ryu S."/>
            <person name="Kim W."/>
        </authorList>
    </citation>
    <scope>NUCLEOTIDE SEQUENCE [LARGE SCALE GENOMIC DNA]</scope>
    <source>
        <tissue evidence="1">Muscle</tissue>
    </source>
</reference>
<comment type="caution">
    <text evidence="1">The sequence shown here is derived from an EMBL/GenBank/DDBJ whole genome shotgun (WGS) entry which is preliminary data.</text>
</comment>
<evidence type="ECO:0000313" key="1">
    <source>
        <dbReference type="EMBL" id="MPC95869.1"/>
    </source>
</evidence>
<keyword evidence="2" id="KW-1185">Reference proteome</keyword>
<sequence>MDEVVEAVMAARGGPGGGEDTGFLWFMEGAALGATIARGREIQWEVVVVVVVRVMLRGVVKALPPRTHHTLL</sequence>
<dbReference type="EMBL" id="VSRR010103823">
    <property type="protein sequence ID" value="MPC95869.1"/>
    <property type="molecule type" value="Genomic_DNA"/>
</dbReference>
<accession>A0A5B7JM35</accession>
<gene>
    <name evidence="1" type="ORF">E2C01_091098</name>
</gene>
<dbReference type="Proteomes" id="UP000324222">
    <property type="component" value="Unassembled WGS sequence"/>
</dbReference>
<proteinExistence type="predicted"/>
<dbReference type="AlphaFoldDB" id="A0A5B7JM35"/>
<name>A0A5B7JM35_PORTR</name>
<evidence type="ECO:0000313" key="2">
    <source>
        <dbReference type="Proteomes" id="UP000324222"/>
    </source>
</evidence>
<organism evidence="1 2">
    <name type="scientific">Portunus trituberculatus</name>
    <name type="common">Swimming crab</name>
    <name type="synonym">Neptunus trituberculatus</name>
    <dbReference type="NCBI Taxonomy" id="210409"/>
    <lineage>
        <taxon>Eukaryota</taxon>
        <taxon>Metazoa</taxon>
        <taxon>Ecdysozoa</taxon>
        <taxon>Arthropoda</taxon>
        <taxon>Crustacea</taxon>
        <taxon>Multicrustacea</taxon>
        <taxon>Malacostraca</taxon>
        <taxon>Eumalacostraca</taxon>
        <taxon>Eucarida</taxon>
        <taxon>Decapoda</taxon>
        <taxon>Pleocyemata</taxon>
        <taxon>Brachyura</taxon>
        <taxon>Eubrachyura</taxon>
        <taxon>Portunoidea</taxon>
        <taxon>Portunidae</taxon>
        <taxon>Portuninae</taxon>
        <taxon>Portunus</taxon>
    </lineage>
</organism>